<evidence type="ECO:0000313" key="3">
    <source>
        <dbReference type="Proteomes" id="UP001597186"/>
    </source>
</evidence>
<keyword evidence="1" id="KW-0812">Transmembrane</keyword>
<organism evidence="2 3">
    <name type="scientific">Lacimonas salitolerans</name>
    <dbReference type="NCBI Taxonomy" id="1323750"/>
    <lineage>
        <taxon>Bacteria</taxon>
        <taxon>Pseudomonadati</taxon>
        <taxon>Pseudomonadota</taxon>
        <taxon>Alphaproteobacteria</taxon>
        <taxon>Rhodobacterales</taxon>
        <taxon>Paracoccaceae</taxon>
        <taxon>Lacimonas</taxon>
    </lineage>
</organism>
<dbReference type="PANTHER" id="PTHR35813:SF1">
    <property type="entry name" value="INNER MEMBRANE PROTEIN YBAN"/>
    <property type="match status" value="1"/>
</dbReference>
<name>A0ABW4EP22_9RHOB</name>
<dbReference type="Proteomes" id="UP001597186">
    <property type="component" value="Unassembled WGS sequence"/>
</dbReference>
<keyword evidence="1" id="KW-0472">Membrane</keyword>
<proteinExistence type="predicted"/>
<reference evidence="3" key="1">
    <citation type="journal article" date="2019" name="Int. J. Syst. Evol. Microbiol.">
        <title>The Global Catalogue of Microorganisms (GCM) 10K type strain sequencing project: providing services to taxonomists for standard genome sequencing and annotation.</title>
        <authorList>
            <consortium name="The Broad Institute Genomics Platform"/>
            <consortium name="The Broad Institute Genome Sequencing Center for Infectious Disease"/>
            <person name="Wu L."/>
            <person name="Ma J."/>
        </authorList>
    </citation>
    <scope>NUCLEOTIDE SEQUENCE [LARGE SCALE GENOMIC DNA]</scope>
    <source>
        <strain evidence="3">CGMCC 1.12477</strain>
    </source>
</reference>
<dbReference type="PIRSF" id="PIRSF016789">
    <property type="entry name" value="DUF454"/>
    <property type="match status" value="1"/>
</dbReference>
<sequence length="117" mass="12803">MRIVWASLGVLSVALGLIGAVLPLLPTVPFMLLAAYCFSRSSERLHHWLLAHPTFGPPIADWQDRGAISLRGKRLATLSIAVVFTISLALGLRWQILAIQAVTLCCVLIFIWSRPSA</sequence>
<evidence type="ECO:0000313" key="2">
    <source>
        <dbReference type="EMBL" id="MFD1511613.1"/>
    </source>
</evidence>
<evidence type="ECO:0000256" key="1">
    <source>
        <dbReference type="SAM" id="Phobius"/>
    </source>
</evidence>
<dbReference type="Pfam" id="PF04304">
    <property type="entry name" value="DUF454"/>
    <property type="match status" value="1"/>
</dbReference>
<dbReference type="InterPro" id="IPR007401">
    <property type="entry name" value="DUF454"/>
</dbReference>
<gene>
    <name evidence="2" type="ORF">ACFTOW_19685</name>
</gene>
<feature type="transmembrane region" description="Helical" evidence="1">
    <location>
        <begin position="12"/>
        <end position="38"/>
    </location>
</feature>
<dbReference type="RefSeq" id="WP_379918984.1">
    <property type="nucleotide sequence ID" value="NZ_JBHUDD010000160.1"/>
</dbReference>
<dbReference type="EMBL" id="JBHUDD010000160">
    <property type="protein sequence ID" value="MFD1511613.1"/>
    <property type="molecule type" value="Genomic_DNA"/>
</dbReference>
<dbReference type="PANTHER" id="PTHR35813">
    <property type="entry name" value="INNER MEMBRANE PROTEIN YBAN"/>
    <property type="match status" value="1"/>
</dbReference>
<keyword evidence="1" id="KW-1133">Transmembrane helix</keyword>
<keyword evidence="3" id="KW-1185">Reference proteome</keyword>
<protein>
    <submittedName>
        <fullName evidence="2">YbaN family protein</fullName>
    </submittedName>
</protein>
<feature type="transmembrane region" description="Helical" evidence="1">
    <location>
        <begin position="97"/>
        <end position="113"/>
    </location>
</feature>
<feature type="transmembrane region" description="Helical" evidence="1">
    <location>
        <begin position="75"/>
        <end position="91"/>
    </location>
</feature>
<accession>A0ABW4EP22</accession>
<comment type="caution">
    <text evidence="2">The sequence shown here is derived from an EMBL/GenBank/DDBJ whole genome shotgun (WGS) entry which is preliminary data.</text>
</comment>